<protein>
    <submittedName>
        <fullName evidence="1">T10-like protein</fullName>
    </submittedName>
</protein>
<accession>A0AAT9UQF4</accession>
<proteinExistence type="predicted"/>
<dbReference type="GO" id="GO:0007030">
    <property type="term" value="P:Golgi organization"/>
    <property type="evidence" value="ECO:0007669"/>
    <property type="project" value="TreeGrafter"/>
</dbReference>
<dbReference type="InterPro" id="IPR008551">
    <property type="entry name" value="TANGO2"/>
</dbReference>
<dbReference type="PANTHER" id="PTHR17985">
    <property type="entry name" value="SER/THR-RICH PROTEIN T10 IN DGCR REGION"/>
    <property type="match status" value="1"/>
</dbReference>
<reference evidence="1" key="1">
    <citation type="submission" date="2023-04" db="EMBL/GenBank/DDBJ databases">
        <title>Genomic characterization of avipoxvirus isolates from Apapne (Himatione sanguinea).</title>
        <authorList>
            <person name="Butt S.L."/>
            <person name="Do Nascimento G.M."/>
        </authorList>
    </citation>
    <scope>NUCLEOTIDE SEQUENCE</scope>
    <source>
        <strain evidence="1">APAPVX9</strain>
    </source>
</reference>
<name>A0AAT9UQF4_9POXV</name>
<dbReference type="EMBL" id="OQ865377">
    <property type="protein sequence ID" value="WHV01534.1"/>
    <property type="molecule type" value="Genomic_DNA"/>
</dbReference>
<sequence>MKNITVINIEMCIVFILFDPYNIVGPYKFILAANRDEYYSRLSKPADFWFHDSIISGLDLQTKNADGTWLGMNRLGKISAITNYLQPTENPNATSRGYLVSNYLTSEVDSYEYLLDVSRNGHLYNGFNIITASLGNGPDKLCYYSNRSNSPPKELTQGIYGISNSLLDVPWTKLTYGKKKFTDIVTSKYCSPDKLTASLLELLNDTTPVPIDPAIEIQGKEFIRPILKEFSAVCVKAKGYGSRTNTVIIVDSDYNVSFTERTMLDTEAKEWKTSNFIFSIDIKKQ</sequence>
<organism evidence="1">
    <name type="scientific">Apapanepox virus</name>
    <dbReference type="NCBI Taxonomy" id="3049969"/>
    <lineage>
        <taxon>Viruses</taxon>
        <taxon>Varidnaviria</taxon>
        <taxon>Bamfordvirae</taxon>
        <taxon>Nucleocytoviricota</taxon>
        <taxon>Pokkesviricetes</taxon>
        <taxon>Chitovirales</taxon>
        <taxon>Poxviridae</taxon>
        <taxon>Chordopoxvirinae</taxon>
        <taxon>Avipoxvirus</taxon>
    </lineage>
</organism>
<dbReference type="Pfam" id="PF05742">
    <property type="entry name" value="TANGO2"/>
    <property type="match status" value="1"/>
</dbReference>
<dbReference type="GO" id="GO:0009306">
    <property type="term" value="P:protein secretion"/>
    <property type="evidence" value="ECO:0007669"/>
    <property type="project" value="TreeGrafter"/>
</dbReference>
<evidence type="ECO:0000313" key="1">
    <source>
        <dbReference type="EMBL" id="WHV01534.1"/>
    </source>
</evidence>
<dbReference type="PANTHER" id="PTHR17985:SF8">
    <property type="entry name" value="TRANSPORT AND GOLGI ORGANIZATION PROTEIN 2 HOMOLOG"/>
    <property type="match status" value="1"/>
</dbReference>
<gene>
    <name evidence="1" type="ORF">APAPVX9-088</name>
</gene>